<proteinExistence type="inferred from homology"/>
<feature type="domain" description="Calcineurin-like phosphoesterase" evidence="2">
    <location>
        <begin position="2"/>
        <end position="63"/>
    </location>
</feature>
<evidence type="ECO:0000256" key="1">
    <source>
        <dbReference type="ARBA" id="ARBA00008950"/>
    </source>
</evidence>
<sequence length="91" mass="10377">MFKNCNLLIHARDIGTVILDKFETIAPVVAVKGNIDKGDCASFLPLINIVELKNTFIYILHDIKELDIDPKAFGFNITINRIYFISFQKPH</sequence>
<dbReference type="AlphaFoldDB" id="A0A6I6DFC6"/>
<dbReference type="EMBL" id="CP046457">
    <property type="protein sequence ID" value="QGT99334.1"/>
    <property type="molecule type" value="Genomic_DNA"/>
</dbReference>
<accession>A0A6I6DFC6</accession>
<keyword evidence="4" id="KW-1185">Reference proteome</keyword>
<name>A0A6I6DFC6_9FIRM</name>
<comment type="similarity">
    <text evidence="1">Belongs to the metallophosphoesterase superfamily. YfcE family.</text>
</comment>
<evidence type="ECO:0000313" key="3">
    <source>
        <dbReference type="EMBL" id="QGT99334.1"/>
    </source>
</evidence>
<protein>
    <recommendedName>
        <fullName evidence="2">Calcineurin-like phosphoesterase domain-containing protein</fullName>
    </recommendedName>
</protein>
<dbReference type="KEGG" id="salq:SYNTR_0741"/>
<dbReference type="SUPFAM" id="SSF56300">
    <property type="entry name" value="Metallo-dependent phosphatases"/>
    <property type="match status" value="1"/>
</dbReference>
<dbReference type="InterPro" id="IPR029052">
    <property type="entry name" value="Metallo-depent_PP-like"/>
</dbReference>
<reference evidence="4" key="1">
    <citation type="journal article" date="2019" name="Microbiology">
        <title>Complete Genome Sequence of an Uncultured Bacterium of the Candidate Phylum Bipolaricaulota.</title>
        <authorList>
            <person name="Kadnikov V.V."/>
            <person name="Mardanov A.V."/>
            <person name="Beletsky A.V."/>
            <person name="Frank Y.A."/>
            <person name="Karnachuk O.V."/>
            <person name="Ravin N.V."/>
        </authorList>
    </citation>
    <scope>NUCLEOTIDE SEQUENCE [LARGE SCALE GENOMIC DNA]</scope>
</reference>
<dbReference type="Gene3D" id="3.60.21.10">
    <property type="match status" value="1"/>
</dbReference>
<dbReference type="InterPro" id="IPR024654">
    <property type="entry name" value="Calcineurin-like_PHP_lpxH"/>
</dbReference>
<evidence type="ECO:0000259" key="2">
    <source>
        <dbReference type="Pfam" id="PF12850"/>
    </source>
</evidence>
<dbReference type="RefSeq" id="WP_156203242.1">
    <property type="nucleotide sequence ID" value="NZ_CP046457.1"/>
</dbReference>
<dbReference type="Proteomes" id="UP000426444">
    <property type="component" value="Chromosome"/>
</dbReference>
<evidence type="ECO:0000313" key="4">
    <source>
        <dbReference type="Proteomes" id="UP000426444"/>
    </source>
</evidence>
<dbReference type="OrthoDB" id="9800565at2"/>
<organism evidence="3 4">
    <name type="scientific">Candidatus Syntrophocurvum alkaliphilum</name>
    <dbReference type="NCBI Taxonomy" id="2293317"/>
    <lineage>
        <taxon>Bacteria</taxon>
        <taxon>Bacillati</taxon>
        <taxon>Bacillota</taxon>
        <taxon>Clostridia</taxon>
        <taxon>Eubacteriales</taxon>
        <taxon>Syntrophomonadaceae</taxon>
        <taxon>Candidatus Syntrophocurvum</taxon>
    </lineage>
</organism>
<dbReference type="Pfam" id="PF12850">
    <property type="entry name" value="Metallophos_2"/>
    <property type="match status" value="1"/>
</dbReference>
<gene>
    <name evidence="3" type="ORF">SYNTR_0741</name>
</gene>